<evidence type="ECO:0000313" key="10">
    <source>
        <dbReference type="EMBL" id="KAJ8752121.1"/>
    </source>
</evidence>
<evidence type="ECO:0000259" key="9">
    <source>
        <dbReference type="PROSITE" id="PS51387"/>
    </source>
</evidence>
<dbReference type="PROSITE" id="PS51387">
    <property type="entry name" value="FAD_PCMH"/>
    <property type="match status" value="1"/>
</dbReference>
<dbReference type="InterPro" id="IPR016167">
    <property type="entry name" value="FAD-bd_PCMH_sub1"/>
</dbReference>
<keyword evidence="7" id="KW-0325">Glycoprotein</keyword>
<evidence type="ECO:0000256" key="5">
    <source>
        <dbReference type="ARBA" id="ARBA00022827"/>
    </source>
</evidence>
<dbReference type="InterPro" id="IPR012951">
    <property type="entry name" value="BBE"/>
</dbReference>
<dbReference type="Pfam" id="PF08031">
    <property type="entry name" value="BBE"/>
    <property type="match status" value="1"/>
</dbReference>
<dbReference type="Pfam" id="PF01565">
    <property type="entry name" value="FAD_binding_4"/>
    <property type="match status" value="1"/>
</dbReference>
<dbReference type="Gene3D" id="3.30.465.10">
    <property type="match status" value="1"/>
</dbReference>
<gene>
    <name evidence="10" type="ORF">K2173_001796</name>
</gene>
<dbReference type="InterPro" id="IPR016166">
    <property type="entry name" value="FAD-bd_PCMH"/>
</dbReference>
<keyword evidence="11" id="KW-1185">Reference proteome</keyword>
<keyword evidence="3" id="KW-0285">Flavoprotein</keyword>
<evidence type="ECO:0000256" key="3">
    <source>
        <dbReference type="ARBA" id="ARBA00022630"/>
    </source>
</evidence>
<feature type="chain" id="PRO_5043642214" description="FAD-binding PCMH-type domain-containing protein" evidence="8">
    <location>
        <begin position="23"/>
        <end position="532"/>
    </location>
</feature>
<dbReference type="InterPro" id="IPR006094">
    <property type="entry name" value="Oxid_FAD_bind_N"/>
</dbReference>
<sequence>MNSLAMLLPFLFWVTSFHVTWGDTHEDFLRCLALYSSNDSNSISKVTYTPCNTSYSSVLQSRIENIRFNTTETPKPVVIVTPTNVLHIQATIYCSQKHSLPIRIRSGGHDFEGLSYVSSTPPFAVIDLTNLRAVTVDVTSKSAWVQSGATLGEVYHGIGVKSRTLAFPAGLCPTVGAGGHFSGGGYGLLLRKYGLAADNIIDAQLIDVNGRILNRASMGEDLFWAIRGGGGNTFGIVIAWKINLVPVPPVVTVFSVSRTLEQNATKLFHRWQYVANMFPEDLMIQPMIRKDSSSQGGNSNTITAFFNALFLGGVDKLHPLVKEGFPELGVMKEDCKEMSWMEAQISFASGFTGNLSTDVLLTNASIFPHKLKGSIDFFTDPLPLAVIEDIWKRIGENVEVVSLILTPFGGRMSEISESSIPYPHRAGILFQMGYVVGWDDGSAETSQRHINWFRRLYSYMTPFASKNPRRAYVNYRDLDLGTNLPGHTSYEKARIWGVKYFKNNFRKLVQVKTAVDPTNYFSNEQSIPPLSA</sequence>
<dbReference type="GO" id="GO:0016491">
    <property type="term" value="F:oxidoreductase activity"/>
    <property type="evidence" value="ECO:0007669"/>
    <property type="project" value="InterPro"/>
</dbReference>
<dbReference type="GO" id="GO:0071949">
    <property type="term" value="F:FAD binding"/>
    <property type="evidence" value="ECO:0007669"/>
    <property type="project" value="InterPro"/>
</dbReference>
<organism evidence="10 11">
    <name type="scientific">Erythroxylum novogranatense</name>
    <dbReference type="NCBI Taxonomy" id="1862640"/>
    <lineage>
        <taxon>Eukaryota</taxon>
        <taxon>Viridiplantae</taxon>
        <taxon>Streptophyta</taxon>
        <taxon>Embryophyta</taxon>
        <taxon>Tracheophyta</taxon>
        <taxon>Spermatophyta</taxon>
        <taxon>Magnoliopsida</taxon>
        <taxon>eudicotyledons</taxon>
        <taxon>Gunneridae</taxon>
        <taxon>Pentapetalae</taxon>
        <taxon>rosids</taxon>
        <taxon>fabids</taxon>
        <taxon>Malpighiales</taxon>
        <taxon>Erythroxylaceae</taxon>
        <taxon>Erythroxylum</taxon>
    </lineage>
</organism>
<dbReference type="AlphaFoldDB" id="A0AAV8SIM0"/>
<evidence type="ECO:0000256" key="7">
    <source>
        <dbReference type="ARBA" id="ARBA00023180"/>
    </source>
</evidence>
<evidence type="ECO:0000256" key="6">
    <source>
        <dbReference type="ARBA" id="ARBA00023157"/>
    </source>
</evidence>
<evidence type="ECO:0000256" key="2">
    <source>
        <dbReference type="ARBA" id="ARBA00005466"/>
    </source>
</evidence>
<evidence type="ECO:0000256" key="4">
    <source>
        <dbReference type="ARBA" id="ARBA00022729"/>
    </source>
</evidence>
<dbReference type="InterPro" id="IPR036318">
    <property type="entry name" value="FAD-bd_PCMH-like_sf"/>
</dbReference>
<dbReference type="InterPro" id="IPR016169">
    <property type="entry name" value="FAD-bd_PCMH_sub2"/>
</dbReference>
<comment type="caution">
    <text evidence="10">The sequence shown here is derived from an EMBL/GenBank/DDBJ whole genome shotgun (WGS) entry which is preliminary data.</text>
</comment>
<proteinExistence type="inferred from homology"/>
<dbReference type="FunFam" id="3.30.43.10:FF:000004">
    <property type="entry name" value="Berberine bridge enzyme-like 15"/>
    <property type="match status" value="1"/>
</dbReference>
<dbReference type="GO" id="GO:1901696">
    <property type="term" value="P:cannabinoid biosynthetic process"/>
    <property type="evidence" value="ECO:0007669"/>
    <property type="project" value="UniProtKB-ARBA"/>
</dbReference>
<protein>
    <recommendedName>
        <fullName evidence="9">FAD-binding PCMH-type domain-containing protein</fullName>
    </recommendedName>
</protein>
<feature type="signal peptide" evidence="8">
    <location>
        <begin position="1"/>
        <end position="22"/>
    </location>
</feature>
<dbReference type="SUPFAM" id="SSF56176">
    <property type="entry name" value="FAD-binding/transporter-associated domain-like"/>
    <property type="match status" value="1"/>
</dbReference>
<dbReference type="Gene3D" id="3.30.43.10">
    <property type="entry name" value="Uridine Diphospho-n-acetylenolpyruvylglucosamine Reductase, domain 2"/>
    <property type="match status" value="1"/>
</dbReference>
<dbReference type="PANTHER" id="PTHR32448">
    <property type="entry name" value="OS08G0158400 PROTEIN"/>
    <property type="match status" value="1"/>
</dbReference>
<accession>A0AAV8SIM0</accession>
<keyword evidence="5" id="KW-0274">FAD</keyword>
<dbReference type="EMBL" id="JAIWQS010000010">
    <property type="protein sequence ID" value="KAJ8752121.1"/>
    <property type="molecule type" value="Genomic_DNA"/>
</dbReference>
<keyword evidence="6" id="KW-1015">Disulfide bond</keyword>
<feature type="domain" description="FAD-binding PCMH-type" evidence="9">
    <location>
        <begin position="72"/>
        <end position="247"/>
    </location>
</feature>
<evidence type="ECO:0000256" key="8">
    <source>
        <dbReference type="SAM" id="SignalP"/>
    </source>
</evidence>
<evidence type="ECO:0000313" key="11">
    <source>
        <dbReference type="Proteomes" id="UP001159364"/>
    </source>
</evidence>
<comment type="similarity">
    <text evidence="2">Belongs to the oxygen-dependent FAD-linked oxidoreductase family.</text>
</comment>
<comment type="cofactor">
    <cofactor evidence="1">
        <name>FAD</name>
        <dbReference type="ChEBI" id="CHEBI:57692"/>
    </cofactor>
</comment>
<keyword evidence="4 8" id="KW-0732">Signal</keyword>
<evidence type="ECO:0000256" key="1">
    <source>
        <dbReference type="ARBA" id="ARBA00001974"/>
    </source>
</evidence>
<name>A0AAV8SIM0_9ROSI</name>
<reference evidence="10 11" key="1">
    <citation type="submission" date="2021-09" db="EMBL/GenBank/DDBJ databases">
        <title>Genomic insights and catalytic innovation underlie evolution of tropane alkaloids biosynthesis.</title>
        <authorList>
            <person name="Wang Y.-J."/>
            <person name="Tian T."/>
            <person name="Huang J.-P."/>
            <person name="Huang S.-X."/>
        </authorList>
    </citation>
    <scope>NUCLEOTIDE SEQUENCE [LARGE SCALE GENOMIC DNA]</scope>
    <source>
        <strain evidence="10">KIB-2018</strain>
        <tissue evidence="10">Leaf</tissue>
    </source>
</reference>
<dbReference type="Proteomes" id="UP001159364">
    <property type="component" value="Linkage Group LG10"/>
</dbReference>
<dbReference type="Gene3D" id="3.40.462.20">
    <property type="match status" value="1"/>
</dbReference>